<dbReference type="Pfam" id="PF13349">
    <property type="entry name" value="DUF4097"/>
    <property type="match status" value="1"/>
</dbReference>
<feature type="domain" description="DUF4097" evidence="1">
    <location>
        <begin position="76"/>
        <end position="273"/>
    </location>
</feature>
<evidence type="ECO:0000259" key="1">
    <source>
        <dbReference type="Pfam" id="PF13349"/>
    </source>
</evidence>
<proteinExistence type="predicted"/>
<dbReference type="AlphaFoldDB" id="A0A2R4TFN8"/>
<dbReference type="RefSeq" id="WP_108155212.1">
    <property type="nucleotide sequence ID" value="NZ_CP026305.1"/>
</dbReference>
<evidence type="ECO:0000313" key="3">
    <source>
        <dbReference type="Proteomes" id="UP000244201"/>
    </source>
</evidence>
<dbReference type="EMBL" id="CP026305">
    <property type="protein sequence ID" value="AVZ77924.1"/>
    <property type="molecule type" value="Genomic_DNA"/>
</dbReference>
<dbReference type="InterPro" id="IPR025164">
    <property type="entry name" value="Toastrack_DUF4097"/>
</dbReference>
<name>A0A2R4TFN8_9ACTN</name>
<accession>A0A2R4TFN8</accession>
<dbReference type="KEGG" id="slk:SLUN_38480"/>
<dbReference type="OrthoDB" id="3252095at2"/>
<reference evidence="2 3" key="1">
    <citation type="submission" date="2018-01" db="EMBL/GenBank/DDBJ databases">
        <title>Complete genome sequence of Streptomyces lunaelactis MM109T, a Ferroverdin A producer isolated from cave moonmilk deposits.</title>
        <authorList>
            <person name="Naome A."/>
            <person name="Martinet L."/>
            <person name="Maciejewska M."/>
            <person name="Anderssen S."/>
            <person name="Adam D."/>
            <person name="Tenconi E."/>
            <person name="Deflandre B."/>
            <person name="Arguelles-Arias A."/>
            <person name="Calusinska M."/>
            <person name="Copieters W."/>
            <person name="Karim L."/>
            <person name="Hanikenne M."/>
            <person name="Baurain D."/>
            <person name="van Wezel G."/>
            <person name="Smargiasso N."/>
            <person name="de Pauw E."/>
            <person name="Delfosse P."/>
            <person name="Rigali S."/>
        </authorList>
    </citation>
    <scope>NUCLEOTIDE SEQUENCE [LARGE SCALE GENOMIC DNA]</scope>
    <source>
        <strain evidence="2 3">MM109</strain>
        <plasmid evidence="3">Plasmid pslun1</plasmid>
    </source>
</reference>
<dbReference type="GeneID" id="55661121"/>
<keyword evidence="3" id="KW-1185">Reference proteome</keyword>
<evidence type="ECO:0000313" key="2">
    <source>
        <dbReference type="EMBL" id="AVZ77924.1"/>
    </source>
</evidence>
<gene>
    <name evidence="2" type="ORF">SLUN_38480</name>
</gene>
<keyword evidence="2" id="KW-0614">Plasmid</keyword>
<organism evidence="2 3">
    <name type="scientific">Streptomyces lunaelactis</name>
    <dbReference type="NCBI Taxonomy" id="1535768"/>
    <lineage>
        <taxon>Bacteria</taxon>
        <taxon>Bacillati</taxon>
        <taxon>Actinomycetota</taxon>
        <taxon>Actinomycetes</taxon>
        <taxon>Kitasatosporales</taxon>
        <taxon>Streptomycetaceae</taxon>
        <taxon>Streptomyces</taxon>
    </lineage>
</organism>
<sequence>MPTFETPKPITATIQIEAGSAKITSGDRADTVVEVYPTSAGSEADVQAAEQTRVGYTDGKLLVKTPKGKVKGAPGSVRVEIALPRGSQLNGTAARCDFVSEGPVGACSLTTSEGDIRIDQAGAVQLRTQNGDITVDRAGDAEITTGNGELRIGAIDGTAAIKNAGGNTQVESVTGPVQLKVAEGNIAIGRALAEVTSTSAIGDVSIEEAHGRVDLRTQTGNIQVGIPEGTAAWLDANAQAGTVHRLLDSAEGTGEVGATVDVYVRTYSGDIVVHRAHSSRLVKNSK</sequence>
<protein>
    <recommendedName>
        <fullName evidence="1">DUF4097 domain-containing protein</fullName>
    </recommendedName>
</protein>
<dbReference type="Proteomes" id="UP000244201">
    <property type="component" value="Plasmid pSLUN1"/>
</dbReference>
<geneLocation type="plasmid" evidence="3">
    <name>pslun1</name>
</geneLocation>